<feature type="transmembrane region" description="Helical" evidence="8">
    <location>
        <begin position="81"/>
        <end position="105"/>
    </location>
</feature>
<evidence type="ECO:0000313" key="9">
    <source>
        <dbReference type="EMBL" id="CAB9519202.1"/>
    </source>
</evidence>
<evidence type="ECO:0000256" key="2">
    <source>
        <dbReference type="ARBA" id="ARBA00022614"/>
    </source>
</evidence>
<feature type="compositionally biased region" description="Low complexity" evidence="7">
    <location>
        <begin position="51"/>
        <end position="64"/>
    </location>
</feature>
<keyword evidence="10" id="KW-1185">Reference proteome</keyword>
<feature type="region of interest" description="Disordered" evidence="7">
    <location>
        <begin position="1"/>
        <end position="31"/>
    </location>
</feature>
<dbReference type="GO" id="GO:0005524">
    <property type="term" value="F:ATP binding"/>
    <property type="evidence" value="ECO:0007669"/>
    <property type="project" value="UniProtKB-KW"/>
</dbReference>
<dbReference type="AlphaFoldDB" id="A0A9N8ED15"/>
<organism evidence="9 10">
    <name type="scientific">Seminavis robusta</name>
    <dbReference type="NCBI Taxonomy" id="568900"/>
    <lineage>
        <taxon>Eukaryota</taxon>
        <taxon>Sar</taxon>
        <taxon>Stramenopiles</taxon>
        <taxon>Ochrophyta</taxon>
        <taxon>Bacillariophyta</taxon>
        <taxon>Bacillariophyceae</taxon>
        <taxon>Bacillariophycidae</taxon>
        <taxon>Naviculales</taxon>
        <taxon>Naviculaceae</taxon>
        <taxon>Seminavis</taxon>
    </lineage>
</organism>
<protein>
    <submittedName>
        <fullName evidence="9">Leucine Rich Repeat</fullName>
    </submittedName>
</protein>
<evidence type="ECO:0000256" key="1">
    <source>
        <dbReference type="ARBA" id="ARBA00004167"/>
    </source>
</evidence>
<dbReference type="SMART" id="SM00365">
    <property type="entry name" value="LRR_SD22"/>
    <property type="match status" value="4"/>
</dbReference>
<dbReference type="PANTHER" id="PTHR48053">
    <property type="entry name" value="LEUCINE RICH REPEAT FAMILY PROTEIN, EXPRESSED"/>
    <property type="match status" value="1"/>
</dbReference>
<feature type="region of interest" description="Disordered" evidence="7">
    <location>
        <begin position="43"/>
        <end position="64"/>
    </location>
</feature>
<keyword evidence="8" id="KW-0472">Membrane</keyword>
<dbReference type="Pfam" id="PF13855">
    <property type="entry name" value="LRR_8"/>
    <property type="match status" value="1"/>
</dbReference>
<comment type="subcellular location">
    <subcellularLocation>
        <location evidence="1">Membrane</location>
        <topology evidence="1">Single-pass membrane protein</topology>
    </subcellularLocation>
</comment>
<dbReference type="InterPro" id="IPR001611">
    <property type="entry name" value="Leu-rich_rpt"/>
</dbReference>
<keyword evidence="8" id="KW-1133">Transmembrane helix</keyword>
<keyword evidence="5" id="KW-0547">Nucleotide-binding</keyword>
<dbReference type="PANTHER" id="PTHR48053:SF126">
    <property type="entry name" value="MDIS1-INTERACTING RECEPTOR LIKE KINASE 2-LIKE ISOFORM X1"/>
    <property type="match status" value="1"/>
</dbReference>
<keyword evidence="4" id="KW-0677">Repeat</keyword>
<dbReference type="InterPro" id="IPR032675">
    <property type="entry name" value="LRR_dom_sf"/>
</dbReference>
<keyword evidence="8" id="KW-0812">Transmembrane</keyword>
<keyword evidence="6" id="KW-0067">ATP-binding</keyword>
<gene>
    <name evidence="9" type="ORF">SEMRO_997_G229400.1</name>
</gene>
<dbReference type="Proteomes" id="UP001153069">
    <property type="component" value="Unassembled WGS sequence"/>
</dbReference>
<dbReference type="SUPFAM" id="SSF52058">
    <property type="entry name" value="L domain-like"/>
    <property type="match status" value="3"/>
</dbReference>
<sequence length="1033" mass="114008">MSDHRAGRSIFKRALDPSGPQPGAFPQAGAQVPVASVEALQEATPAQPNDNTGTTTNNNNNETEGWWKHVPLLRRMDRQDVYCGSLIFCLVVVSSVTILAVVLSLSKKDEDTQPTSLTTESPSQAPSNAPTMQPTTVLEGFVLSLLPSSTVQTIQSDDSNDAPQSKAFDFVLEDPSLLTFPHWRVLQRFALATFYHATGGDSWKNNSGWLQYEVDECQWFHHQGHGNATTAINPCPQIMNRRNHNNESDDGGAIEHLILRDKNLRGGLPPEIFLLTSLKSIDLDMNSIDDADERLLPSEIGLCTDLESVSLVHLNLQSLPTEIQHLSLLRDLNLSDNNYQSSFPFERLSAGSMTSLDLSQNRLDQAIPSSLWQLTALKSLAMHYNQMTGPLPTEIGLMAGLETLSLNDNQISSTIPIELAQLVSSGNLTSLQLENNLLSGMVPETLCPILSEEFVVDCYSNEFLCGCDCNCSGIEDIIFPRQTVATIREDPDSPQAHAFRHVKANPLLSTYPTWRVLQRFALATLYHATMGDGWRNTNGWLQYDVDECQWYQEDSAPCNERDNGAYRNLWLHDNKLRGTIPPELFLLTSLKSIKLGFEEDGNRALPLEIEKCTDLESVSLSGFGLSTLPSQVAGLTSIRHLSMENNNLEVVPNNLLSLGGHLTSLDLSHNLIHEFSSTLGKLSHLETLFMSSNSLRGTIPGHMASLVTGGNLTSLRLEKNALTGTVPEELCPALSLDCIGNGNGFLCGCDCVCTGIEASALPSATIRQVNEYGTAQSEALRWVKEDPSLSSYPPWRVLQRFALATVYVMTNGIHWENRSRWLSSSNECEWYQDHPIPCDDQGRFQHLSLRNNKLRRRVPRELFLMSSLRSIHMDFVGSAVNLVLPPEVGLCTGLQSLSFSGLELASIAEEITLLSSLRHLSLKECRLNRNKIRLVNELKTLKSLDLSHNRLEHFPSAIEAFTNLETLDLSHNLLVGSFPPNISLLAQRGVLRTLYLENNQLAGTVPAELCPLGPGNLTFDCNGLLCGCDCSCA</sequence>
<evidence type="ECO:0000256" key="7">
    <source>
        <dbReference type="SAM" id="MobiDB-lite"/>
    </source>
</evidence>
<evidence type="ECO:0000256" key="4">
    <source>
        <dbReference type="ARBA" id="ARBA00022737"/>
    </source>
</evidence>
<dbReference type="PROSITE" id="PS51450">
    <property type="entry name" value="LRR"/>
    <property type="match status" value="3"/>
</dbReference>
<evidence type="ECO:0000256" key="6">
    <source>
        <dbReference type="ARBA" id="ARBA00022840"/>
    </source>
</evidence>
<dbReference type="Pfam" id="PF00560">
    <property type="entry name" value="LRR_1"/>
    <property type="match status" value="4"/>
</dbReference>
<keyword evidence="2" id="KW-0433">Leucine-rich repeat</keyword>
<feature type="compositionally biased region" description="Polar residues" evidence="7">
    <location>
        <begin position="113"/>
        <end position="133"/>
    </location>
</feature>
<proteinExistence type="predicted"/>
<dbReference type="SMART" id="SM00369">
    <property type="entry name" value="LRR_TYP"/>
    <property type="match status" value="8"/>
</dbReference>
<comment type="caution">
    <text evidence="9">The sequence shown here is derived from an EMBL/GenBank/DDBJ whole genome shotgun (WGS) entry which is preliminary data.</text>
</comment>
<name>A0A9N8ED15_9STRA</name>
<evidence type="ECO:0000256" key="5">
    <source>
        <dbReference type="ARBA" id="ARBA00022741"/>
    </source>
</evidence>
<reference evidence="9" key="1">
    <citation type="submission" date="2020-06" db="EMBL/GenBank/DDBJ databases">
        <authorList>
            <consortium name="Plant Systems Biology data submission"/>
        </authorList>
    </citation>
    <scope>NUCLEOTIDE SEQUENCE</scope>
    <source>
        <strain evidence="9">D6</strain>
    </source>
</reference>
<dbReference type="PRINTS" id="PR00019">
    <property type="entry name" value="LEURICHRPT"/>
</dbReference>
<dbReference type="InterPro" id="IPR051716">
    <property type="entry name" value="Plant_RL_S/T_kinase"/>
</dbReference>
<dbReference type="Gene3D" id="3.80.10.10">
    <property type="entry name" value="Ribonuclease Inhibitor"/>
    <property type="match status" value="4"/>
</dbReference>
<evidence type="ECO:0000313" key="10">
    <source>
        <dbReference type="Proteomes" id="UP001153069"/>
    </source>
</evidence>
<feature type="region of interest" description="Disordered" evidence="7">
    <location>
        <begin position="110"/>
        <end position="133"/>
    </location>
</feature>
<evidence type="ECO:0000256" key="8">
    <source>
        <dbReference type="SAM" id="Phobius"/>
    </source>
</evidence>
<dbReference type="InterPro" id="IPR003591">
    <property type="entry name" value="Leu-rich_rpt_typical-subtyp"/>
</dbReference>
<dbReference type="OrthoDB" id="205182at2759"/>
<accession>A0A9N8ED15</accession>
<dbReference type="EMBL" id="CAICTM010000995">
    <property type="protein sequence ID" value="CAB9519202.1"/>
    <property type="molecule type" value="Genomic_DNA"/>
</dbReference>
<evidence type="ECO:0000256" key="3">
    <source>
        <dbReference type="ARBA" id="ARBA00022729"/>
    </source>
</evidence>
<keyword evidence="3" id="KW-0732">Signal</keyword>
<dbReference type="GO" id="GO:0016020">
    <property type="term" value="C:membrane"/>
    <property type="evidence" value="ECO:0007669"/>
    <property type="project" value="UniProtKB-SubCell"/>
</dbReference>